<gene>
    <name evidence="12" type="ORF">KIW84_031563</name>
</gene>
<accession>A0A9D4XS50</accession>
<keyword evidence="7 10" id="KW-0862">Zinc</keyword>
<evidence type="ECO:0000256" key="5">
    <source>
        <dbReference type="ARBA" id="ARBA00012925"/>
    </source>
</evidence>
<evidence type="ECO:0000313" key="12">
    <source>
        <dbReference type="EMBL" id="KAI5425792.1"/>
    </source>
</evidence>
<comment type="subcellular location">
    <subcellularLocation>
        <location evidence="3">Plastid</location>
        <location evidence="3">Chloroplast stroma</location>
    </subcellularLocation>
</comment>
<comment type="cofactor">
    <cofactor evidence="1 10">
        <name>Zn(2+)</name>
        <dbReference type="ChEBI" id="CHEBI:29105"/>
    </cofactor>
</comment>
<evidence type="ECO:0000256" key="1">
    <source>
        <dbReference type="ARBA" id="ARBA00001947"/>
    </source>
</evidence>
<dbReference type="PANTHER" id="PTHR18952:SF223">
    <property type="entry name" value="CARBONIC ANHYDRASE"/>
    <property type="match status" value="1"/>
</dbReference>
<keyword evidence="13" id="KW-1185">Reference proteome</keyword>
<sequence length="281" mass="32103">MHSQNHFPISILLISITILLYSTSTSALDELEYSYNEESADGPKHWGDLKREWAACKGDMQSPIDLSNERVTLIPNLGKLTSFYKPQNATVLNRGHDVVVTWKGDAGSININGNEYFLQQSHWHWPSEHTINGRRYELELHMVHVSPQQDGTNKTAVVGILYKYGLPDPFLSKLEKYIVEVPDEDEETSIGVIDPSKIFKDSNMYYRYMGSLTTPPCTEGIIWTINTKIRTVSKGQVMLLKNSVLKYYAKKNARPVQILNQREIGLYDSIMAQNDMEIEWS</sequence>
<dbReference type="Pfam" id="PF00194">
    <property type="entry name" value="Carb_anhydrase"/>
    <property type="match status" value="1"/>
</dbReference>
<keyword evidence="8 10" id="KW-0456">Lyase</keyword>
<dbReference type="AlphaFoldDB" id="A0A9D4XS50"/>
<dbReference type="PROSITE" id="PS00162">
    <property type="entry name" value="ALPHA_CA_1"/>
    <property type="match status" value="1"/>
</dbReference>
<dbReference type="InterPro" id="IPR023561">
    <property type="entry name" value="Carbonic_anhydrase_a-class"/>
</dbReference>
<organism evidence="12 13">
    <name type="scientific">Pisum sativum</name>
    <name type="common">Garden pea</name>
    <name type="synonym">Lathyrus oleraceus</name>
    <dbReference type="NCBI Taxonomy" id="3888"/>
    <lineage>
        <taxon>Eukaryota</taxon>
        <taxon>Viridiplantae</taxon>
        <taxon>Streptophyta</taxon>
        <taxon>Embryophyta</taxon>
        <taxon>Tracheophyta</taxon>
        <taxon>Spermatophyta</taxon>
        <taxon>Magnoliopsida</taxon>
        <taxon>eudicotyledons</taxon>
        <taxon>Gunneridae</taxon>
        <taxon>Pentapetalae</taxon>
        <taxon>rosids</taxon>
        <taxon>fabids</taxon>
        <taxon>Fabales</taxon>
        <taxon>Fabaceae</taxon>
        <taxon>Papilionoideae</taxon>
        <taxon>50 kb inversion clade</taxon>
        <taxon>NPAAA clade</taxon>
        <taxon>Hologalegina</taxon>
        <taxon>IRL clade</taxon>
        <taxon>Fabeae</taxon>
        <taxon>Lathyrus</taxon>
    </lineage>
</organism>
<keyword evidence="10" id="KW-0732">Signal</keyword>
<dbReference type="EC" id="4.2.1.1" evidence="5 10"/>
<comment type="similarity">
    <text evidence="4">Belongs to the alpha-class carbonic anhydrase family.</text>
</comment>
<dbReference type="InterPro" id="IPR001148">
    <property type="entry name" value="CA_dom"/>
</dbReference>
<proteinExistence type="inferred from homology"/>
<evidence type="ECO:0000256" key="2">
    <source>
        <dbReference type="ARBA" id="ARBA00002904"/>
    </source>
</evidence>
<dbReference type="PANTHER" id="PTHR18952">
    <property type="entry name" value="CARBONIC ANHYDRASE"/>
    <property type="match status" value="1"/>
</dbReference>
<dbReference type="GO" id="GO:0004089">
    <property type="term" value="F:carbonate dehydratase activity"/>
    <property type="evidence" value="ECO:0007669"/>
    <property type="project" value="UniProtKB-UniRule"/>
</dbReference>
<comment type="catalytic activity">
    <reaction evidence="9 10">
        <text>hydrogencarbonate + H(+) = CO2 + H2O</text>
        <dbReference type="Rhea" id="RHEA:10748"/>
        <dbReference type="ChEBI" id="CHEBI:15377"/>
        <dbReference type="ChEBI" id="CHEBI:15378"/>
        <dbReference type="ChEBI" id="CHEBI:16526"/>
        <dbReference type="ChEBI" id="CHEBI:17544"/>
        <dbReference type="EC" id="4.2.1.1"/>
    </reaction>
</comment>
<evidence type="ECO:0000259" key="11">
    <source>
        <dbReference type="PROSITE" id="PS51144"/>
    </source>
</evidence>
<reference evidence="12 13" key="1">
    <citation type="journal article" date="2022" name="Nat. Genet.">
        <title>Improved pea reference genome and pan-genome highlight genomic features and evolutionary characteristics.</title>
        <authorList>
            <person name="Yang T."/>
            <person name="Liu R."/>
            <person name="Luo Y."/>
            <person name="Hu S."/>
            <person name="Wang D."/>
            <person name="Wang C."/>
            <person name="Pandey M.K."/>
            <person name="Ge S."/>
            <person name="Xu Q."/>
            <person name="Li N."/>
            <person name="Li G."/>
            <person name="Huang Y."/>
            <person name="Saxena R.K."/>
            <person name="Ji Y."/>
            <person name="Li M."/>
            <person name="Yan X."/>
            <person name="He Y."/>
            <person name="Liu Y."/>
            <person name="Wang X."/>
            <person name="Xiang C."/>
            <person name="Varshney R.K."/>
            <person name="Ding H."/>
            <person name="Gao S."/>
            <person name="Zong X."/>
        </authorList>
    </citation>
    <scope>NUCLEOTIDE SEQUENCE [LARGE SCALE GENOMIC DNA]</scope>
    <source>
        <strain evidence="12 13">cv. Zhongwan 6</strain>
    </source>
</reference>
<evidence type="ECO:0000256" key="6">
    <source>
        <dbReference type="ARBA" id="ARBA00022723"/>
    </source>
</evidence>
<evidence type="ECO:0000256" key="4">
    <source>
        <dbReference type="ARBA" id="ARBA00006365"/>
    </source>
</evidence>
<comment type="function">
    <text evidence="2 10">Reversible hydration of carbon dioxide.</text>
</comment>
<dbReference type="PROSITE" id="PS51144">
    <property type="entry name" value="ALPHA_CA_2"/>
    <property type="match status" value="1"/>
</dbReference>
<dbReference type="InterPro" id="IPR036398">
    <property type="entry name" value="CA_dom_sf"/>
</dbReference>
<name>A0A9D4XS50_PEA</name>
<evidence type="ECO:0000256" key="8">
    <source>
        <dbReference type="ARBA" id="ARBA00023239"/>
    </source>
</evidence>
<dbReference type="InterPro" id="IPR041891">
    <property type="entry name" value="Alpha_CA_prokaryot-like"/>
</dbReference>
<dbReference type="GO" id="GO:0008270">
    <property type="term" value="F:zinc ion binding"/>
    <property type="evidence" value="ECO:0007669"/>
    <property type="project" value="UniProtKB-UniRule"/>
</dbReference>
<evidence type="ECO:0000313" key="13">
    <source>
        <dbReference type="Proteomes" id="UP001058974"/>
    </source>
</evidence>
<evidence type="ECO:0000256" key="3">
    <source>
        <dbReference type="ARBA" id="ARBA00004470"/>
    </source>
</evidence>
<dbReference type="InterPro" id="IPR018338">
    <property type="entry name" value="Carbonic_anhydrase_a-class_CS"/>
</dbReference>
<feature type="signal peptide" evidence="10">
    <location>
        <begin position="1"/>
        <end position="27"/>
    </location>
</feature>
<dbReference type="SMART" id="SM01057">
    <property type="entry name" value="Carb_anhydrase"/>
    <property type="match status" value="1"/>
</dbReference>
<comment type="caution">
    <text evidence="12">The sequence shown here is derived from an EMBL/GenBank/DDBJ whole genome shotgun (WGS) entry which is preliminary data.</text>
</comment>
<dbReference type="CDD" id="cd03124">
    <property type="entry name" value="alpha_CA_prokaryotic_like"/>
    <property type="match status" value="1"/>
</dbReference>
<evidence type="ECO:0000256" key="10">
    <source>
        <dbReference type="RuleBase" id="RU367011"/>
    </source>
</evidence>
<feature type="domain" description="Alpha-carbonic anhydrase" evidence="11">
    <location>
        <begin position="31"/>
        <end position="268"/>
    </location>
</feature>
<evidence type="ECO:0000256" key="7">
    <source>
        <dbReference type="ARBA" id="ARBA00022833"/>
    </source>
</evidence>
<dbReference type="Proteomes" id="UP001058974">
    <property type="component" value="Chromosome 3"/>
</dbReference>
<dbReference type="SUPFAM" id="SSF51069">
    <property type="entry name" value="Carbonic anhydrase"/>
    <property type="match status" value="1"/>
</dbReference>
<protein>
    <recommendedName>
        <fullName evidence="5 10">Carbonic anhydrase</fullName>
        <ecNumber evidence="5 10">4.2.1.1</ecNumber>
    </recommendedName>
</protein>
<feature type="chain" id="PRO_5039758852" description="Carbonic anhydrase" evidence="10">
    <location>
        <begin position="28"/>
        <end position="281"/>
    </location>
</feature>
<comment type="similarity">
    <text evidence="10">Belongs to the alpha-carbonic anhydrase family.</text>
</comment>
<keyword evidence="6 10" id="KW-0479">Metal-binding</keyword>
<dbReference type="Gramene" id="Psat03G0156300-T1">
    <property type="protein sequence ID" value="KAI5425792.1"/>
    <property type="gene ID" value="KIW84_031563"/>
</dbReference>
<dbReference type="GO" id="GO:0006730">
    <property type="term" value="P:one-carbon metabolic process"/>
    <property type="evidence" value="ECO:0007669"/>
    <property type="project" value="TreeGrafter"/>
</dbReference>
<evidence type="ECO:0000256" key="9">
    <source>
        <dbReference type="ARBA" id="ARBA00048348"/>
    </source>
</evidence>
<dbReference type="GO" id="GO:0009570">
    <property type="term" value="C:chloroplast stroma"/>
    <property type="evidence" value="ECO:0007669"/>
    <property type="project" value="UniProtKB-SubCell"/>
</dbReference>
<dbReference type="EMBL" id="JAMSHJ010000003">
    <property type="protein sequence ID" value="KAI5425792.1"/>
    <property type="molecule type" value="Genomic_DNA"/>
</dbReference>
<dbReference type="Gene3D" id="3.10.200.10">
    <property type="entry name" value="Alpha carbonic anhydrase"/>
    <property type="match status" value="1"/>
</dbReference>